<dbReference type="InParanoid" id="F0YKG4"/>
<evidence type="ECO:0000256" key="1">
    <source>
        <dbReference type="SAM" id="Phobius"/>
    </source>
</evidence>
<accession>F0YKG4</accession>
<dbReference type="SUPFAM" id="SSF81324">
    <property type="entry name" value="Voltage-gated potassium channels"/>
    <property type="match status" value="1"/>
</dbReference>
<reference evidence="3 4" key="1">
    <citation type="journal article" date="2011" name="Proc. Natl. Acad. Sci. U.S.A.">
        <title>Niche of harmful alga Aureococcus anophagefferens revealed through ecogenomics.</title>
        <authorList>
            <person name="Gobler C.J."/>
            <person name="Berry D.L."/>
            <person name="Dyhrman S.T."/>
            <person name="Wilhelm S.W."/>
            <person name="Salamov A."/>
            <person name="Lobanov A.V."/>
            <person name="Zhang Y."/>
            <person name="Collier J.L."/>
            <person name="Wurch L.L."/>
            <person name="Kustka A.B."/>
            <person name="Dill B.D."/>
            <person name="Shah M."/>
            <person name="VerBerkmoes N.C."/>
            <person name="Kuo A."/>
            <person name="Terry A."/>
            <person name="Pangilinan J."/>
            <person name="Lindquist E.A."/>
            <person name="Lucas S."/>
            <person name="Paulsen I.T."/>
            <person name="Hattenrath-Lehmann T.K."/>
            <person name="Talmage S.C."/>
            <person name="Walker E.A."/>
            <person name="Koch F."/>
            <person name="Burson A.M."/>
            <person name="Marcoval M.A."/>
            <person name="Tang Y.Z."/>
            <person name="Lecleir G.R."/>
            <person name="Coyne K.J."/>
            <person name="Berg G.M."/>
            <person name="Bertrand E.M."/>
            <person name="Saito M.A."/>
            <person name="Gladyshev V.N."/>
            <person name="Grigoriev I.V."/>
        </authorList>
    </citation>
    <scope>NUCLEOTIDE SEQUENCE [LARGE SCALE GENOMIC DNA]</scope>
    <source>
        <strain evidence="4">CCMP 1984</strain>
    </source>
</reference>
<evidence type="ECO:0000313" key="3">
    <source>
        <dbReference type="EMBL" id="EGB04403.1"/>
    </source>
</evidence>
<feature type="domain" description="Potassium channel" evidence="2">
    <location>
        <begin position="5"/>
        <end position="57"/>
    </location>
</feature>
<proteinExistence type="predicted"/>
<dbReference type="KEGG" id="aaf:AURANDRAFT_16571"/>
<keyword evidence="1" id="KW-0812">Transmembrane</keyword>
<dbReference type="GO" id="GO:0016020">
    <property type="term" value="C:membrane"/>
    <property type="evidence" value="ECO:0007669"/>
    <property type="project" value="InterPro"/>
</dbReference>
<keyword evidence="1" id="KW-1133">Transmembrane helix</keyword>
<dbReference type="Gene3D" id="1.10.287.70">
    <property type="match status" value="1"/>
</dbReference>
<name>F0YKG4_AURAN</name>
<dbReference type="PANTHER" id="PTHR47823:SF9">
    <property type="entry name" value="CHROMOSOME UNDETERMINED SCAFFOLD_10, WHOLE GENOME SHOTGUN SEQUENCE"/>
    <property type="match status" value="1"/>
</dbReference>
<feature type="transmembrane region" description="Helical" evidence="1">
    <location>
        <begin position="32"/>
        <end position="50"/>
    </location>
</feature>
<dbReference type="GeneID" id="20218685"/>
<dbReference type="InterPro" id="IPR003938">
    <property type="entry name" value="K_chnl_volt-dep_EAG/ELK/ERG"/>
</dbReference>
<feature type="non-terminal residue" evidence="3">
    <location>
        <position position="1"/>
    </location>
</feature>
<evidence type="ECO:0000259" key="2">
    <source>
        <dbReference type="Pfam" id="PF07885"/>
    </source>
</evidence>
<protein>
    <recommendedName>
        <fullName evidence="2">Potassium channel domain-containing protein</fullName>
    </recommendedName>
</protein>
<dbReference type="Pfam" id="PF07885">
    <property type="entry name" value="Ion_trans_2"/>
    <property type="match status" value="1"/>
</dbReference>
<dbReference type="RefSeq" id="XP_009040960.1">
    <property type="nucleotide sequence ID" value="XM_009042712.1"/>
</dbReference>
<feature type="transmembrane region" description="Helical" evidence="1">
    <location>
        <begin position="7"/>
        <end position="26"/>
    </location>
</feature>
<dbReference type="AlphaFoldDB" id="F0YKG4"/>
<evidence type="ECO:0000313" key="4">
    <source>
        <dbReference type="Proteomes" id="UP000002729"/>
    </source>
</evidence>
<feature type="non-terminal residue" evidence="3">
    <location>
        <position position="90"/>
    </location>
</feature>
<dbReference type="PRINTS" id="PR01463">
    <property type="entry name" value="EAGCHANLFMLY"/>
</dbReference>
<dbReference type="InterPro" id="IPR013099">
    <property type="entry name" value="K_chnl_dom"/>
</dbReference>
<keyword evidence="1" id="KW-0472">Membrane</keyword>
<dbReference type="EMBL" id="GL833152">
    <property type="protein sequence ID" value="EGB04403.1"/>
    <property type="molecule type" value="Genomic_DNA"/>
</dbReference>
<dbReference type="OrthoDB" id="426293at2759"/>
<dbReference type="GO" id="GO:0005249">
    <property type="term" value="F:voltage-gated potassium channel activity"/>
    <property type="evidence" value="ECO:0007669"/>
    <property type="project" value="InterPro"/>
</dbReference>
<organism evidence="4">
    <name type="scientific">Aureococcus anophagefferens</name>
    <name type="common">Harmful bloom alga</name>
    <dbReference type="NCBI Taxonomy" id="44056"/>
    <lineage>
        <taxon>Eukaryota</taxon>
        <taxon>Sar</taxon>
        <taxon>Stramenopiles</taxon>
        <taxon>Ochrophyta</taxon>
        <taxon>Pelagophyceae</taxon>
        <taxon>Pelagomonadales</taxon>
        <taxon>Pelagomonadaceae</taxon>
        <taxon>Aureococcus</taxon>
    </lineage>
</organism>
<dbReference type="Proteomes" id="UP000002729">
    <property type="component" value="Unassembled WGS sequence"/>
</dbReference>
<keyword evidence="4" id="KW-1185">Reference proteome</keyword>
<gene>
    <name evidence="3" type="ORF">AURANDRAFT_16571</name>
</gene>
<dbReference type="PANTHER" id="PTHR47823">
    <property type="entry name" value="ION_TRANS DOMAIN-CONTAINING PROTEIN"/>
    <property type="match status" value="1"/>
</dbReference>
<sequence>VRHKYCASLYFAVYTMTGIGFGDISATGHIEVIVATAIMLCGAVFWAYMIGQFVTLVSHMDIYGNAFRQRMDELNFMMADKKFPTNLKRR</sequence>